<evidence type="ECO:0000256" key="4">
    <source>
        <dbReference type="ARBA" id="ARBA00023015"/>
    </source>
</evidence>
<dbReference type="InterPro" id="IPR011110">
    <property type="entry name" value="Reg_prop"/>
</dbReference>
<dbReference type="Pfam" id="PF07494">
    <property type="entry name" value="Reg_prop"/>
    <property type="match status" value="6"/>
</dbReference>
<feature type="chain" id="PRO_5046923749" description="histidine kinase" evidence="8">
    <location>
        <begin position="19"/>
        <end position="1325"/>
    </location>
</feature>
<dbReference type="EMBL" id="AP025297">
    <property type="protein sequence ID" value="BDD02036.1"/>
    <property type="molecule type" value="Genomic_DNA"/>
</dbReference>
<dbReference type="SUPFAM" id="SSF52172">
    <property type="entry name" value="CheY-like"/>
    <property type="match status" value="1"/>
</dbReference>
<evidence type="ECO:0000256" key="6">
    <source>
        <dbReference type="ARBA" id="ARBA00023163"/>
    </source>
</evidence>
<keyword evidence="5" id="KW-0238">DNA-binding</keyword>
<keyword evidence="6" id="KW-0804">Transcription</keyword>
<feature type="domain" description="HTH araC/xylS-type" evidence="9">
    <location>
        <begin position="1217"/>
        <end position="1316"/>
    </location>
</feature>
<sequence length="1325" mass="150430">MRFVIFCIIFVIHQPLFAACGDKVFKHLTTQNGLVSNHVKSIYQDSNGFMWFGTRDGLNRYDGYTFKTFQYAPNDTASLSNNVISCLIEDKHKFLWIGTSHGLNTLNLINGQIKRLDLFEDKREKAMITCLTIDSEKSIWVGTDHRGLIKLNAEGKVKQVFSSESPIAALLSNSIVCLTLHPLWGVMVGTKNGLYVIKQNEIVAQYLQGYEISNLEMKPDGSVMIGVSENLSNYYQLFNDQSLRKHPFPSKQKGRLSFLKYDREGNSWFAIQDKGLIFINQSGEVNRLQLSKFERDGINSNAIISFFEDDFGNLWFGTQDSGLNLLDKNRKPFISVRDNFTSLGLCNNRVRSLFTDSQGDVWVGTKVDGSLSRFNINTLEFTHFKHDPEEEESISNDFILCITEESPDYLWVGTLDGLNLFNKKTGTSKIFRPEEGNSNSLSSASIYALLKDKNDLYIGSVGNGLDIYNTVSGDFRHYSKNSSENSISDNRVKVIKKDHLGNIWVGTINGLNVFDPKKETFTRYLNDIDIKGSISNNYIHCIYEDRKNNLWVGTAYGLNLFDRKTKTFRSFTEQDGLESNSINGIIEDHKGMLWLSTNNGISCLNPESGKIKNYGTPDGLTANEYFPEALCQSQGYLIFGGNNGISMFKPVNIHDNQQVPRIVITNLKVRDKSLGKYKQSKSFQQGRAQDQTIKLEYYQSDFRFEFVAIANTAHEKCEYAYKLEGFDQQWNFDGNKREAIYTNVPAGKYTFKVKAANNDGVWSDESRSVILHIAPAPWLSNTAYIIYLILILLLIISALKLWKKRAAAEREHLLQQMKIDFFANVSHEFRTPLSLIISPLEKMMVEQKDKENKLQFELIHSNANRLLHLVNRLLDFQKIGSQQLRLEPSCGELISFLKKIILSFEQLAATEGIMLQFVTDVEQLNIYLDYEKFEIIVYNLLSNAFKFTPKGGLINIHLRAANSDEFSLAVEDTGVGIPLTEQNKIFDRFFQAANLKNNQMAGSGIGLSLTKEYVQLHRGNISVESIEGKGSSFVVAIPLIKASEQEMLKGDDQNKIDHPNNRPAHRGAKTILLVEDNEDFRLFLKSSLQQQFNIIEADNGLVALNKIEMKMPDLIISDVMMPLMDGHQMCEQLKKDPITAPIPIILLTAQNTAEGQVKGFASGADQYLSKPFKFDVLHSMICGLFESRQSLQQAFSKKIGVELSDIEITTNDEKLIHKVLKYIEDHMDQPELTVETLSADLDISRGHLYRKIRALTNRSPSDFIRRVRLKRAAQLLETTQLTISEIAYMVGFSNPKYFSKCFKTEFNQLPSQYAAENRIQATEII</sequence>
<feature type="modified residue" description="4-aspartylphosphate" evidence="7">
    <location>
        <position position="1118"/>
    </location>
</feature>
<evidence type="ECO:0000259" key="9">
    <source>
        <dbReference type="PROSITE" id="PS01124"/>
    </source>
</evidence>
<dbReference type="Gene3D" id="2.130.10.10">
    <property type="entry name" value="YVTN repeat-like/Quinoprotein amine dehydrogenase"/>
    <property type="match status" value="3"/>
</dbReference>
<proteinExistence type="predicted"/>
<evidence type="ECO:0000256" key="1">
    <source>
        <dbReference type="ARBA" id="ARBA00000085"/>
    </source>
</evidence>
<dbReference type="InterPro" id="IPR011006">
    <property type="entry name" value="CheY-like_superfamily"/>
</dbReference>
<dbReference type="InterPro" id="IPR001789">
    <property type="entry name" value="Sig_transdc_resp-reg_receiver"/>
</dbReference>
<dbReference type="InterPro" id="IPR004358">
    <property type="entry name" value="Sig_transdc_His_kin-like_C"/>
</dbReference>
<evidence type="ECO:0000256" key="3">
    <source>
        <dbReference type="ARBA" id="ARBA00022553"/>
    </source>
</evidence>
<dbReference type="Pfam" id="PF00512">
    <property type="entry name" value="HisKA"/>
    <property type="match status" value="1"/>
</dbReference>
<geneLocation type="plasmid" evidence="12 13">
    <name>pPP5</name>
</geneLocation>
<dbReference type="GO" id="GO:0016301">
    <property type="term" value="F:kinase activity"/>
    <property type="evidence" value="ECO:0007669"/>
    <property type="project" value="UniProtKB-KW"/>
</dbReference>
<dbReference type="Gene3D" id="1.10.287.130">
    <property type="match status" value="1"/>
</dbReference>
<organism evidence="12 13">
    <name type="scientific">Persicobacter psychrovividus</name>
    <dbReference type="NCBI Taxonomy" id="387638"/>
    <lineage>
        <taxon>Bacteria</taxon>
        <taxon>Pseudomonadati</taxon>
        <taxon>Bacteroidota</taxon>
        <taxon>Cytophagia</taxon>
        <taxon>Cytophagales</taxon>
        <taxon>Persicobacteraceae</taxon>
        <taxon>Persicobacter</taxon>
    </lineage>
</organism>
<dbReference type="PROSITE" id="PS50109">
    <property type="entry name" value="HIS_KIN"/>
    <property type="match status" value="1"/>
</dbReference>
<feature type="domain" description="Response regulatory" evidence="11">
    <location>
        <begin position="1070"/>
        <end position="1185"/>
    </location>
</feature>
<evidence type="ECO:0000256" key="5">
    <source>
        <dbReference type="ARBA" id="ARBA00023125"/>
    </source>
</evidence>
<keyword evidence="12" id="KW-0614">Plasmid</keyword>
<dbReference type="Gene3D" id="2.60.40.10">
    <property type="entry name" value="Immunoglobulins"/>
    <property type="match status" value="1"/>
</dbReference>
<dbReference type="InterPro" id="IPR036890">
    <property type="entry name" value="HATPase_C_sf"/>
</dbReference>
<keyword evidence="3 7" id="KW-0597">Phosphoprotein</keyword>
<dbReference type="EC" id="2.7.13.3" evidence="2"/>
<dbReference type="InterPro" id="IPR005467">
    <property type="entry name" value="His_kinase_dom"/>
</dbReference>
<keyword evidence="13" id="KW-1185">Reference proteome</keyword>
<dbReference type="InterPro" id="IPR003661">
    <property type="entry name" value="HisK_dim/P_dom"/>
</dbReference>
<comment type="catalytic activity">
    <reaction evidence="1">
        <text>ATP + protein L-histidine = ADP + protein N-phospho-L-histidine.</text>
        <dbReference type="EC" id="2.7.13.3"/>
    </reaction>
</comment>
<evidence type="ECO:0000313" key="13">
    <source>
        <dbReference type="Proteomes" id="UP001354989"/>
    </source>
</evidence>
<name>A0ABM7VM06_9BACT</name>
<dbReference type="SUPFAM" id="SSF47384">
    <property type="entry name" value="Homodimeric domain of signal transducing histidine kinase"/>
    <property type="match status" value="1"/>
</dbReference>
<evidence type="ECO:0000256" key="7">
    <source>
        <dbReference type="PROSITE-ProRule" id="PRU00169"/>
    </source>
</evidence>
<dbReference type="PROSITE" id="PS50110">
    <property type="entry name" value="RESPONSE_REGULATORY"/>
    <property type="match status" value="1"/>
</dbReference>
<evidence type="ECO:0000256" key="8">
    <source>
        <dbReference type="SAM" id="SignalP"/>
    </source>
</evidence>
<dbReference type="CDD" id="cd00082">
    <property type="entry name" value="HisKA"/>
    <property type="match status" value="1"/>
</dbReference>
<dbReference type="Pfam" id="PF02518">
    <property type="entry name" value="HATPase_c"/>
    <property type="match status" value="1"/>
</dbReference>
<dbReference type="SMART" id="SM00342">
    <property type="entry name" value="HTH_ARAC"/>
    <property type="match status" value="1"/>
</dbReference>
<keyword evidence="4" id="KW-0805">Transcription regulation</keyword>
<dbReference type="PROSITE" id="PS01124">
    <property type="entry name" value="HTH_ARAC_FAMILY_2"/>
    <property type="match status" value="1"/>
</dbReference>
<dbReference type="Pfam" id="PF00072">
    <property type="entry name" value="Response_reg"/>
    <property type="match status" value="1"/>
</dbReference>
<dbReference type="SUPFAM" id="SSF63829">
    <property type="entry name" value="Calcium-dependent phosphotriesterase"/>
    <property type="match status" value="2"/>
</dbReference>
<dbReference type="PANTHER" id="PTHR43547:SF2">
    <property type="entry name" value="HYBRID SIGNAL TRANSDUCTION HISTIDINE KINASE C"/>
    <property type="match status" value="1"/>
</dbReference>
<dbReference type="Gene3D" id="3.40.50.2300">
    <property type="match status" value="1"/>
</dbReference>
<dbReference type="SMART" id="SM00387">
    <property type="entry name" value="HATPase_c"/>
    <property type="match status" value="1"/>
</dbReference>
<gene>
    <name evidence="12" type="ORF">PEPS_43160</name>
</gene>
<dbReference type="InterPro" id="IPR015943">
    <property type="entry name" value="WD40/YVTN_repeat-like_dom_sf"/>
</dbReference>
<dbReference type="PROSITE" id="PS51257">
    <property type="entry name" value="PROKAR_LIPOPROTEIN"/>
    <property type="match status" value="1"/>
</dbReference>
<dbReference type="Pfam" id="PF07495">
    <property type="entry name" value="Y_Y_Y"/>
    <property type="match status" value="1"/>
</dbReference>
<keyword evidence="8" id="KW-0732">Signal</keyword>
<evidence type="ECO:0000256" key="2">
    <source>
        <dbReference type="ARBA" id="ARBA00012438"/>
    </source>
</evidence>
<keyword evidence="12" id="KW-0808">Transferase</keyword>
<dbReference type="InterPro" id="IPR011123">
    <property type="entry name" value="Y_Y_Y"/>
</dbReference>
<dbReference type="InterPro" id="IPR013783">
    <property type="entry name" value="Ig-like_fold"/>
</dbReference>
<dbReference type="InterPro" id="IPR003594">
    <property type="entry name" value="HATPase_dom"/>
</dbReference>
<dbReference type="PANTHER" id="PTHR43547">
    <property type="entry name" value="TWO-COMPONENT HISTIDINE KINASE"/>
    <property type="match status" value="1"/>
</dbReference>
<dbReference type="Pfam" id="PF12833">
    <property type="entry name" value="HTH_18"/>
    <property type="match status" value="1"/>
</dbReference>
<reference evidence="12 13" key="1">
    <citation type="submission" date="2021-12" db="EMBL/GenBank/DDBJ databases">
        <title>Genome sequencing of bacteria with rrn-lacking chromosome and rrn-plasmid.</title>
        <authorList>
            <person name="Anda M."/>
            <person name="Iwasaki W."/>
        </authorList>
    </citation>
    <scope>NUCLEOTIDE SEQUENCE [LARGE SCALE GENOMIC DNA]</scope>
    <source>
        <strain evidence="12 13">NBRC 101262</strain>
        <plasmid evidence="12 13">pPP5</plasmid>
    </source>
</reference>
<dbReference type="SUPFAM" id="SSF55874">
    <property type="entry name" value="ATPase domain of HSP90 chaperone/DNA topoisomerase II/histidine kinase"/>
    <property type="match status" value="1"/>
</dbReference>
<feature type="signal peptide" evidence="8">
    <location>
        <begin position="1"/>
        <end position="18"/>
    </location>
</feature>
<protein>
    <recommendedName>
        <fullName evidence="2">histidine kinase</fullName>
        <ecNumber evidence="2">2.7.13.3</ecNumber>
    </recommendedName>
</protein>
<dbReference type="Gene3D" id="3.30.565.10">
    <property type="entry name" value="Histidine kinase-like ATPase, C-terminal domain"/>
    <property type="match status" value="1"/>
</dbReference>
<evidence type="ECO:0000259" key="11">
    <source>
        <dbReference type="PROSITE" id="PS50110"/>
    </source>
</evidence>
<dbReference type="Gene3D" id="1.10.10.60">
    <property type="entry name" value="Homeodomain-like"/>
    <property type="match status" value="2"/>
</dbReference>
<dbReference type="SMART" id="SM00388">
    <property type="entry name" value="HisKA"/>
    <property type="match status" value="1"/>
</dbReference>
<dbReference type="SMART" id="SM00448">
    <property type="entry name" value="REC"/>
    <property type="match status" value="1"/>
</dbReference>
<evidence type="ECO:0000259" key="10">
    <source>
        <dbReference type="PROSITE" id="PS50109"/>
    </source>
</evidence>
<feature type="domain" description="Histidine kinase" evidence="10">
    <location>
        <begin position="824"/>
        <end position="1041"/>
    </location>
</feature>
<dbReference type="InterPro" id="IPR009057">
    <property type="entry name" value="Homeodomain-like_sf"/>
</dbReference>
<dbReference type="SUPFAM" id="SSF46689">
    <property type="entry name" value="Homeodomain-like"/>
    <property type="match status" value="1"/>
</dbReference>
<dbReference type="Proteomes" id="UP001354989">
    <property type="component" value="Plasmid pPP5"/>
</dbReference>
<dbReference type="PRINTS" id="PR00344">
    <property type="entry name" value="BCTRLSENSOR"/>
</dbReference>
<dbReference type="InterPro" id="IPR018060">
    <property type="entry name" value="HTH_AraC"/>
</dbReference>
<dbReference type="InterPro" id="IPR036097">
    <property type="entry name" value="HisK_dim/P_sf"/>
</dbReference>
<dbReference type="InterPro" id="IPR018062">
    <property type="entry name" value="HTH_AraC-typ_CS"/>
</dbReference>
<keyword evidence="12" id="KW-0418">Kinase</keyword>
<accession>A0ABM7VM06</accession>
<dbReference type="PROSITE" id="PS00041">
    <property type="entry name" value="HTH_ARAC_FAMILY_1"/>
    <property type="match status" value="1"/>
</dbReference>
<evidence type="ECO:0000313" key="12">
    <source>
        <dbReference type="EMBL" id="BDD02036.1"/>
    </source>
</evidence>
<dbReference type="RefSeq" id="WP_338399218.1">
    <property type="nucleotide sequence ID" value="NZ_AP025297.1"/>
</dbReference>